<dbReference type="GO" id="GO:0006357">
    <property type="term" value="P:regulation of transcription by RNA polymerase II"/>
    <property type="evidence" value="ECO:0007669"/>
    <property type="project" value="TreeGrafter"/>
</dbReference>
<name>A0A176WSS6_MARPO</name>
<dbReference type="InterPro" id="IPR052717">
    <property type="entry name" value="Vacuolar_transposase_reg"/>
</dbReference>
<dbReference type="PANTHER" id="PTHR46169">
    <property type="entry name" value="DNA REPLICATION-RELATED ELEMENT FACTOR, ISOFORM A"/>
    <property type="match status" value="1"/>
</dbReference>
<keyword evidence="2" id="KW-1185">Reference proteome</keyword>
<dbReference type="EMBL" id="LVLJ01000189">
    <property type="protein sequence ID" value="OAE35332.1"/>
    <property type="molecule type" value="Genomic_DNA"/>
</dbReference>
<comment type="caution">
    <text evidence="1">The sequence shown here is derived from an EMBL/GenBank/DDBJ whole genome shotgun (WGS) entry which is preliminary data.</text>
</comment>
<proteinExistence type="predicted"/>
<organism evidence="1 2">
    <name type="scientific">Marchantia polymorpha subsp. ruderalis</name>
    <dbReference type="NCBI Taxonomy" id="1480154"/>
    <lineage>
        <taxon>Eukaryota</taxon>
        <taxon>Viridiplantae</taxon>
        <taxon>Streptophyta</taxon>
        <taxon>Embryophyta</taxon>
        <taxon>Marchantiophyta</taxon>
        <taxon>Marchantiopsida</taxon>
        <taxon>Marchantiidae</taxon>
        <taxon>Marchantiales</taxon>
        <taxon>Marchantiaceae</taxon>
        <taxon>Marchantia</taxon>
    </lineage>
</organism>
<evidence type="ECO:0000313" key="1">
    <source>
        <dbReference type="EMBL" id="OAE35332.1"/>
    </source>
</evidence>
<gene>
    <name evidence="1" type="ORF">AXG93_4491s1120</name>
</gene>
<dbReference type="Proteomes" id="UP000077202">
    <property type="component" value="Unassembled WGS sequence"/>
</dbReference>
<protein>
    <recommendedName>
        <fullName evidence="3">hAT-like transposase RNase-H fold domain-containing protein</fullName>
    </recommendedName>
</protein>
<evidence type="ECO:0000313" key="2">
    <source>
        <dbReference type="Proteomes" id="UP000077202"/>
    </source>
</evidence>
<dbReference type="GO" id="GO:0005634">
    <property type="term" value="C:nucleus"/>
    <property type="evidence" value="ECO:0007669"/>
    <property type="project" value="TreeGrafter"/>
</dbReference>
<dbReference type="AlphaFoldDB" id="A0A176WSS6"/>
<dbReference type="PANTHER" id="PTHR46169:SF15">
    <property type="entry name" value="INNER CENTROMERE PROTEIN A-LIKE ISOFORM X1-RELATED"/>
    <property type="match status" value="1"/>
</dbReference>
<sequence>MRVEFSNKLKCLTALQWRQVKSVKDFLQQAYELTTTASGSKYATIGLLPLIFESLESHSKYTMTGNLSTGFTTPLAKIAAEAMLNKLNKYKNSLNSQLAKLAVILDPATPNHLDDLISLKDLVQSKLAIDYGCDNFSDPSSVQDAPKPLTLLEKARCNRASCVADGGAPDPTSTQDEIDVFFYETRTADDSYAGTIE</sequence>
<accession>A0A176WSS6</accession>
<evidence type="ECO:0008006" key="3">
    <source>
        <dbReference type="Google" id="ProtNLM"/>
    </source>
</evidence>
<reference evidence="1" key="1">
    <citation type="submission" date="2016-03" db="EMBL/GenBank/DDBJ databases">
        <title>Mechanisms controlling the formation of the plant cell surface in tip-growing cells are functionally conserved among land plants.</title>
        <authorList>
            <person name="Honkanen S."/>
            <person name="Jones V.A."/>
            <person name="Morieri G."/>
            <person name="Champion C."/>
            <person name="Hetherington A.J."/>
            <person name="Kelly S."/>
            <person name="Saint-Marcoux D."/>
            <person name="Proust H."/>
            <person name="Prescott H."/>
            <person name="Dolan L."/>
        </authorList>
    </citation>
    <scope>NUCLEOTIDE SEQUENCE [LARGE SCALE GENOMIC DNA]</scope>
    <source>
        <tissue evidence="1">Whole gametophyte</tissue>
    </source>
</reference>